<gene>
    <name evidence="2" type="ORF">IZU98_25145</name>
</gene>
<keyword evidence="2" id="KW-0614">Plasmid</keyword>
<name>A0A7S9LN62_9PSED</name>
<reference evidence="2 3" key="1">
    <citation type="submission" date="2020-11" db="EMBL/GenBank/DDBJ databases">
        <title>Pseudomonas fulva producing VIM-24.</title>
        <authorList>
            <person name="Liu S."/>
        </authorList>
    </citation>
    <scope>NUCLEOTIDE SEQUENCE [LARGE SCALE GENOMIC DNA]</scope>
    <source>
        <strain evidence="2 3">ZDHY414</strain>
        <plasmid evidence="2 3">pVIM-24-ZDHY414</plasmid>
    </source>
</reference>
<sequence length="129" mass="14864">MQTLLQKRITRLRWLSAFLLLSVTGGWVWMMFYLPFFEGETFTTVSIKCALVVALVLIGKVPSRVTSGVRSASLWMAFIIYFFFTPLSIEVWTTPIKVFVAVIIITGIVDLVVEARLWQLTKHSKLYYH</sequence>
<keyword evidence="1" id="KW-0472">Membrane</keyword>
<feature type="transmembrane region" description="Helical" evidence="1">
    <location>
        <begin position="98"/>
        <end position="118"/>
    </location>
</feature>
<dbReference type="Proteomes" id="UP000594430">
    <property type="component" value="Plasmid pVIM-24-ZDHY414"/>
</dbReference>
<dbReference type="EMBL" id="CP064948">
    <property type="protein sequence ID" value="QPH52159.1"/>
    <property type="molecule type" value="Genomic_DNA"/>
</dbReference>
<evidence type="ECO:0000313" key="2">
    <source>
        <dbReference type="EMBL" id="QPH52159.1"/>
    </source>
</evidence>
<organism evidence="2 3">
    <name type="scientific">Pseudomonas fulva</name>
    <dbReference type="NCBI Taxonomy" id="47880"/>
    <lineage>
        <taxon>Bacteria</taxon>
        <taxon>Pseudomonadati</taxon>
        <taxon>Pseudomonadota</taxon>
        <taxon>Gammaproteobacteria</taxon>
        <taxon>Pseudomonadales</taxon>
        <taxon>Pseudomonadaceae</taxon>
        <taxon>Pseudomonas</taxon>
    </lineage>
</organism>
<evidence type="ECO:0000256" key="1">
    <source>
        <dbReference type="SAM" id="Phobius"/>
    </source>
</evidence>
<keyword evidence="1" id="KW-1133">Transmembrane helix</keyword>
<evidence type="ECO:0000313" key="3">
    <source>
        <dbReference type="Proteomes" id="UP000594430"/>
    </source>
</evidence>
<accession>A0A7S9LN62</accession>
<geneLocation type="plasmid" evidence="2 3">
    <name>pVIM-24-ZDHY414</name>
</geneLocation>
<feature type="transmembrane region" description="Helical" evidence="1">
    <location>
        <begin position="73"/>
        <end position="92"/>
    </location>
</feature>
<feature type="transmembrane region" description="Helical" evidence="1">
    <location>
        <begin position="42"/>
        <end position="61"/>
    </location>
</feature>
<dbReference type="AlphaFoldDB" id="A0A7S9LN62"/>
<proteinExistence type="predicted"/>
<dbReference type="RefSeq" id="WP_191088025.1">
    <property type="nucleotide sequence ID" value="NZ_CP064945.1"/>
</dbReference>
<keyword evidence="1" id="KW-0812">Transmembrane</keyword>
<feature type="transmembrane region" description="Helical" evidence="1">
    <location>
        <begin position="12"/>
        <end position="36"/>
    </location>
</feature>
<protein>
    <submittedName>
        <fullName evidence="2">Uncharacterized protein</fullName>
    </submittedName>
</protein>